<dbReference type="PANTHER" id="PTHR22926">
    <property type="entry name" value="PHOSPHO-N-ACETYLMURAMOYL-PENTAPEPTIDE-TRANSFERASE"/>
    <property type="match status" value="1"/>
</dbReference>
<feature type="transmembrane region" description="Helical" evidence="8">
    <location>
        <begin position="183"/>
        <end position="204"/>
    </location>
</feature>
<dbReference type="Pfam" id="PF00953">
    <property type="entry name" value="Glycos_transf_4"/>
    <property type="match status" value="1"/>
</dbReference>
<evidence type="ECO:0000256" key="4">
    <source>
        <dbReference type="ARBA" id="ARBA00022692"/>
    </source>
</evidence>
<feature type="transmembrane region" description="Helical" evidence="8">
    <location>
        <begin position="210"/>
        <end position="230"/>
    </location>
</feature>
<keyword evidence="4 8" id="KW-0812">Transmembrane</keyword>
<dbReference type="PANTHER" id="PTHR22926:SF3">
    <property type="entry name" value="UNDECAPRENYL-PHOSPHATE ALPHA-N-ACETYLGLUCOSAMINYL 1-PHOSPHATE TRANSFERASE"/>
    <property type="match status" value="1"/>
</dbReference>
<keyword evidence="6 8" id="KW-0472">Membrane</keyword>
<keyword evidence="7" id="KW-0479">Metal-binding</keyword>
<keyword evidence="2" id="KW-1003">Cell membrane</keyword>
<evidence type="ECO:0000256" key="6">
    <source>
        <dbReference type="ARBA" id="ARBA00023136"/>
    </source>
</evidence>
<feature type="transmembrane region" description="Helical" evidence="8">
    <location>
        <begin position="127"/>
        <end position="145"/>
    </location>
</feature>
<dbReference type="Proteomes" id="UP000612893">
    <property type="component" value="Unassembled WGS sequence"/>
</dbReference>
<evidence type="ECO:0000313" key="9">
    <source>
        <dbReference type="EMBL" id="MBJ7601185.1"/>
    </source>
</evidence>
<feature type="transmembrane region" description="Helical" evidence="8">
    <location>
        <begin position="242"/>
        <end position="260"/>
    </location>
</feature>
<dbReference type="GO" id="GO:0016780">
    <property type="term" value="F:phosphotransferase activity, for other substituted phosphate groups"/>
    <property type="evidence" value="ECO:0007669"/>
    <property type="project" value="InterPro"/>
</dbReference>
<comment type="cofactor">
    <cofactor evidence="7">
        <name>Mg(2+)</name>
        <dbReference type="ChEBI" id="CHEBI:18420"/>
    </cofactor>
</comment>
<reference evidence="9" key="1">
    <citation type="submission" date="2020-10" db="EMBL/GenBank/DDBJ databases">
        <title>Ca. Dormibacterota MAGs.</title>
        <authorList>
            <person name="Montgomery K."/>
        </authorList>
    </citation>
    <scope>NUCLEOTIDE SEQUENCE [LARGE SCALE GENOMIC DNA]</scope>
    <source>
        <strain evidence="9">SC8812_S17_10</strain>
    </source>
</reference>
<evidence type="ECO:0000256" key="3">
    <source>
        <dbReference type="ARBA" id="ARBA00022679"/>
    </source>
</evidence>
<feature type="transmembrane region" description="Helical" evidence="8">
    <location>
        <begin position="340"/>
        <end position="357"/>
    </location>
</feature>
<dbReference type="RefSeq" id="WP_338205319.1">
    <property type="nucleotide sequence ID" value="NZ_JAEKNR010000237.1"/>
</dbReference>
<evidence type="ECO:0000313" key="10">
    <source>
        <dbReference type="Proteomes" id="UP000612893"/>
    </source>
</evidence>
<dbReference type="GO" id="GO:0046872">
    <property type="term" value="F:metal ion binding"/>
    <property type="evidence" value="ECO:0007669"/>
    <property type="project" value="UniProtKB-KW"/>
</dbReference>
<keyword evidence="3 9" id="KW-0808">Transferase</keyword>
<dbReference type="GO" id="GO:0071555">
    <property type="term" value="P:cell wall organization"/>
    <property type="evidence" value="ECO:0007669"/>
    <property type="project" value="TreeGrafter"/>
</dbReference>
<evidence type="ECO:0000256" key="5">
    <source>
        <dbReference type="ARBA" id="ARBA00022989"/>
    </source>
</evidence>
<feature type="transmembrane region" description="Helical" evidence="8">
    <location>
        <begin position="306"/>
        <end position="334"/>
    </location>
</feature>
<accession>A0A934KFH3</accession>
<gene>
    <name evidence="9" type="ORF">JF922_24320</name>
</gene>
<dbReference type="AlphaFoldDB" id="A0A934KFH3"/>
<feature type="transmembrane region" description="Helical" evidence="8">
    <location>
        <begin position="151"/>
        <end position="171"/>
    </location>
</feature>
<keyword evidence="7" id="KW-0460">Magnesium</keyword>
<dbReference type="GO" id="GO:0005886">
    <property type="term" value="C:plasma membrane"/>
    <property type="evidence" value="ECO:0007669"/>
    <property type="project" value="UniProtKB-SubCell"/>
</dbReference>
<name>A0A934KFH3_9BACT</name>
<dbReference type="GO" id="GO:0044038">
    <property type="term" value="P:cell wall macromolecule biosynthetic process"/>
    <property type="evidence" value="ECO:0007669"/>
    <property type="project" value="TreeGrafter"/>
</dbReference>
<comment type="subcellular location">
    <subcellularLocation>
        <location evidence="1">Cell membrane</location>
        <topology evidence="1">Multi-pass membrane protein</topology>
    </subcellularLocation>
</comment>
<evidence type="ECO:0000256" key="7">
    <source>
        <dbReference type="PIRSR" id="PIRSR600715-1"/>
    </source>
</evidence>
<evidence type="ECO:0000256" key="1">
    <source>
        <dbReference type="ARBA" id="ARBA00004651"/>
    </source>
</evidence>
<feature type="binding site" evidence="7">
    <location>
        <position position="178"/>
    </location>
    <ligand>
        <name>Mg(2+)</name>
        <dbReference type="ChEBI" id="CHEBI:18420"/>
    </ligand>
</feature>
<sequence length="385" mass="40908">MFTSVYDPSIPQEEFFSPGFIRQLEASLGPSVAPAALALIAAAVLTGIAILLAPRLGFMSYPNRERDIHQRPTARLGGPALFLAFALAGLVFLPHDLKHLGLIVLTGVAALVFLVDDRRPIPAGVKLGIQVALAVAAVKVFGYHIDYLYLPLVHISDLGLLILPLTVLWIVGMQNTVNLLDGVDGLAAGVVAIVALLLVVAAAGRPDPERVVVLGGALAGACAGFLLFNFHPARIFMGDSGSQFLGLALALLSIVGVAKVAVAAALLMPVLALAIPILDTGLAIVRRRRLGQSIALADSRHIHHRLLDFGLTQPQTCLLFYCATGILGSLGLMFFGHRRIVAVAIVLMIMVLSAGLGERLRISRRRVPVPFGRVFRLLLEGRASR</sequence>
<protein>
    <submittedName>
        <fullName evidence="9">Undecaprenyl/decaprenyl-phosphate alpha-N-acetylglucosaminyl 1-phosphate transferase</fullName>
    </submittedName>
</protein>
<dbReference type="CDD" id="cd06853">
    <property type="entry name" value="GT_WecA_like"/>
    <property type="match status" value="1"/>
</dbReference>
<feature type="transmembrane region" description="Helical" evidence="8">
    <location>
        <begin position="74"/>
        <end position="93"/>
    </location>
</feature>
<evidence type="ECO:0000256" key="2">
    <source>
        <dbReference type="ARBA" id="ARBA00022475"/>
    </source>
</evidence>
<comment type="caution">
    <text evidence="9">The sequence shown here is derived from an EMBL/GenBank/DDBJ whole genome shotgun (WGS) entry which is preliminary data.</text>
</comment>
<dbReference type="GO" id="GO:0009103">
    <property type="term" value="P:lipopolysaccharide biosynthetic process"/>
    <property type="evidence" value="ECO:0007669"/>
    <property type="project" value="TreeGrafter"/>
</dbReference>
<keyword evidence="10" id="KW-1185">Reference proteome</keyword>
<organism evidence="9 10">
    <name type="scientific">Candidatus Nephthysia bennettiae</name>
    <dbReference type="NCBI Taxonomy" id="3127016"/>
    <lineage>
        <taxon>Bacteria</taxon>
        <taxon>Bacillati</taxon>
        <taxon>Candidatus Dormiibacterota</taxon>
        <taxon>Candidatus Dormibacteria</taxon>
        <taxon>Candidatus Dormibacterales</taxon>
        <taxon>Candidatus Dormibacteraceae</taxon>
        <taxon>Candidatus Nephthysia</taxon>
    </lineage>
</organism>
<dbReference type="EMBL" id="JAEKNR010000237">
    <property type="protein sequence ID" value="MBJ7601185.1"/>
    <property type="molecule type" value="Genomic_DNA"/>
</dbReference>
<proteinExistence type="predicted"/>
<evidence type="ECO:0000256" key="8">
    <source>
        <dbReference type="SAM" id="Phobius"/>
    </source>
</evidence>
<feature type="transmembrane region" description="Helical" evidence="8">
    <location>
        <begin position="32"/>
        <end position="53"/>
    </location>
</feature>
<dbReference type="InterPro" id="IPR000715">
    <property type="entry name" value="Glycosyl_transferase_4"/>
</dbReference>
<keyword evidence="5 8" id="KW-1133">Transmembrane helix</keyword>
<feature type="binding site" evidence="7">
    <location>
        <position position="239"/>
    </location>
    <ligand>
        <name>Mg(2+)</name>
        <dbReference type="ChEBI" id="CHEBI:18420"/>
    </ligand>
</feature>